<dbReference type="Pfam" id="PF13714">
    <property type="entry name" value="PEP_mutase"/>
    <property type="match status" value="1"/>
</dbReference>
<evidence type="ECO:0008006" key="3">
    <source>
        <dbReference type="Google" id="ProtNLM"/>
    </source>
</evidence>
<dbReference type="PhylomeDB" id="A0A0G4G948"/>
<dbReference type="CDD" id="cd00377">
    <property type="entry name" value="ICL_PEPM"/>
    <property type="match status" value="1"/>
</dbReference>
<evidence type="ECO:0000313" key="1">
    <source>
        <dbReference type="EMBL" id="CEM25098.1"/>
    </source>
</evidence>
<keyword evidence="2" id="KW-1185">Reference proteome</keyword>
<accession>A0A0G4G948</accession>
<dbReference type="AlphaFoldDB" id="A0A0G4G948"/>
<dbReference type="InterPro" id="IPR039556">
    <property type="entry name" value="ICL/PEPM"/>
</dbReference>
<dbReference type="VEuPathDB" id="CryptoDB:Vbra_3275"/>
<dbReference type="PANTHER" id="PTHR42905:SF2">
    <property type="entry name" value="PHOSPHOENOLPYRUVATE CARBOXYLASE FAMILY PROTEIN"/>
    <property type="match status" value="1"/>
</dbReference>
<name>A0A0G4G948_VITBC</name>
<sequence>MSNPSADRLRRLLEGADILVMPCCYDALTAKLIEEAGFPLTFMSGFSVSAARGFPDTQLISYQEMVDTCASICATLKTTPLIGDGDNGYGNPVNVKRTVKGYAQAGAACVMIEDQVAPKRCGHTKGKDVISYEDACMKIQAAVDARNEGRDILILARTDARATHGLDEAIRRCQAFRRLGADITFLEAPQTEEEMRRYCTEVDGPKLANMLEGGKSPIIPPKELQAIGFKIVAYPLTLLSSGIKAMKNALDALKAGKPTDSYILPFEDLRAIVGFEDYYKEEERYATTSPQTNGK</sequence>
<dbReference type="GO" id="GO:0003824">
    <property type="term" value="F:catalytic activity"/>
    <property type="evidence" value="ECO:0007669"/>
    <property type="project" value="InterPro"/>
</dbReference>
<dbReference type="InterPro" id="IPR040442">
    <property type="entry name" value="Pyrv_kinase-like_dom_sf"/>
</dbReference>
<reference evidence="1 2" key="1">
    <citation type="submission" date="2014-11" db="EMBL/GenBank/DDBJ databases">
        <authorList>
            <person name="Zhu J."/>
            <person name="Qi W."/>
            <person name="Song R."/>
        </authorList>
    </citation>
    <scope>NUCLEOTIDE SEQUENCE [LARGE SCALE GENOMIC DNA]</scope>
</reference>
<dbReference type="OMA" id="QFVICAR"/>
<organism evidence="1 2">
    <name type="scientific">Vitrella brassicaformis (strain CCMP3155)</name>
    <dbReference type="NCBI Taxonomy" id="1169540"/>
    <lineage>
        <taxon>Eukaryota</taxon>
        <taxon>Sar</taxon>
        <taxon>Alveolata</taxon>
        <taxon>Colpodellida</taxon>
        <taxon>Vitrellaceae</taxon>
        <taxon>Vitrella</taxon>
    </lineage>
</organism>
<protein>
    <recommendedName>
        <fullName evidence="3">Carboxyvinyl-carboxyphosphonate phosphorylmutase</fullName>
    </recommendedName>
</protein>
<proteinExistence type="predicted"/>
<dbReference type="PANTHER" id="PTHR42905">
    <property type="entry name" value="PHOSPHOENOLPYRUVATE CARBOXYLASE"/>
    <property type="match status" value="1"/>
</dbReference>
<dbReference type="OrthoDB" id="1923844at2759"/>
<dbReference type="Gene3D" id="3.20.20.60">
    <property type="entry name" value="Phosphoenolpyruvate-binding domains"/>
    <property type="match status" value="1"/>
</dbReference>
<gene>
    <name evidence="1" type="ORF">Vbra_3275</name>
</gene>
<evidence type="ECO:0000313" key="2">
    <source>
        <dbReference type="Proteomes" id="UP000041254"/>
    </source>
</evidence>
<dbReference type="STRING" id="1169540.A0A0G4G948"/>
<dbReference type="InParanoid" id="A0A0G4G948"/>
<dbReference type="InterPro" id="IPR015813">
    <property type="entry name" value="Pyrv/PenolPyrv_kinase-like_dom"/>
</dbReference>
<dbReference type="EMBL" id="CDMY01000592">
    <property type="protein sequence ID" value="CEM25098.1"/>
    <property type="molecule type" value="Genomic_DNA"/>
</dbReference>
<dbReference type="SUPFAM" id="SSF51621">
    <property type="entry name" value="Phosphoenolpyruvate/pyruvate domain"/>
    <property type="match status" value="1"/>
</dbReference>
<dbReference type="Proteomes" id="UP000041254">
    <property type="component" value="Unassembled WGS sequence"/>
</dbReference>